<feature type="compositionally biased region" description="Low complexity" evidence="1">
    <location>
        <begin position="329"/>
        <end position="344"/>
    </location>
</feature>
<organism evidence="2 3">
    <name type="scientific">Effrenium voratum</name>
    <dbReference type="NCBI Taxonomy" id="2562239"/>
    <lineage>
        <taxon>Eukaryota</taxon>
        <taxon>Sar</taxon>
        <taxon>Alveolata</taxon>
        <taxon>Dinophyceae</taxon>
        <taxon>Suessiales</taxon>
        <taxon>Symbiodiniaceae</taxon>
        <taxon>Effrenium</taxon>
    </lineage>
</organism>
<sequence length="367" mass="39923">MPRGILQETLCHHPGGAARGKDELQEELACKPAPRRNGLNVQGPEDLKLLKKKGLRTSYNEFFGGPGMPDVPNLDASDIDMPTDADMPPGPFAQVFNESADDFETPPVGLEQIDATRPRRQPFILEEVRPDSASRRPVEIPIHSPGEAQAFAANYAAASHTPVDVDLDKNQIIPEDPNRAQDQESPDEEVQYWVMEGSDGAGPVLVRHEEHHASHGHHEHEHSSHHHGGKDGMSYSEHEETVTETRHAGHHGEGGHVSVRHHVVQHVHEPRQRYVPPPPPPDDELRLLDEPQVEPLQPKIIMGGLLAISAQLYLWGNVFVTLFKPNRAAAAGGSPSGPAGNAPEEQPPPPPLVLFGAGGTVGEPARS</sequence>
<evidence type="ECO:0000313" key="2">
    <source>
        <dbReference type="EMBL" id="CAJ1408812.1"/>
    </source>
</evidence>
<evidence type="ECO:0000256" key="1">
    <source>
        <dbReference type="SAM" id="MobiDB-lite"/>
    </source>
</evidence>
<name>A0AA36JM81_9DINO</name>
<dbReference type="Proteomes" id="UP001178507">
    <property type="component" value="Unassembled WGS sequence"/>
</dbReference>
<accession>A0AA36JM81</accession>
<protein>
    <submittedName>
        <fullName evidence="2">Uncharacterized protein</fullName>
    </submittedName>
</protein>
<comment type="caution">
    <text evidence="2">The sequence shown here is derived from an EMBL/GenBank/DDBJ whole genome shotgun (WGS) entry which is preliminary data.</text>
</comment>
<gene>
    <name evidence="2" type="ORF">EVOR1521_LOCUS30064</name>
</gene>
<reference evidence="2" key="1">
    <citation type="submission" date="2023-08" db="EMBL/GenBank/DDBJ databases">
        <authorList>
            <person name="Chen Y."/>
            <person name="Shah S."/>
            <person name="Dougan E. K."/>
            <person name="Thang M."/>
            <person name="Chan C."/>
        </authorList>
    </citation>
    <scope>NUCLEOTIDE SEQUENCE</scope>
</reference>
<feature type="compositionally biased region" description="Basic and acidic residues" evidence="1">
    <location>
        <begin position="236"/>
        <end position="254"/>
    </location>
</feature>
<feature type="region of interest" description="Disordered" evidence="1">
    <location>
        <begin position="329"/>
        <end position="367"/>
    </location>
</feature>
<dbReference type="EMBL" id="CAUJNA010003734">
    <property type="protein sequence ID" value="CAJ1408812.1"/>
    <property type="molecule type" value="Genomic_DNA"/>
</dbReference>
<evidence type="ECO:0000313" key="3">
    <source>
        <dbReference type="Proteomes" id="UP001178507"/>
    </source>
</evidence>
<keyword evidence="3" id="KW-1185">Reference proteome</keyword>
<dbReference type="AlphaFoldDB" id="A0AA36JM81"/>
<proteinExistence type="predicted"/>
<feature type="region of interest" description="Disordered" evidence="1">
    <location>
        <begin position="267"/>
        <end position="286"/>
    </location>
</feature>
<feature type="compositionally biased region" description="Basic and acidic residues" evidence="1">
    <location>
        <begin position="210"/>
        <end position="222"/>
    </location>
</feature>
<feature type="region of interest" description="Disordered" evidence="1">
    <location>
        <begin position="1"/>
        <end position="23"/>
    </location>
</feature>
<feature type="region of interest" description="Disordered" evidence="1">
    <location>
        <begin position="210"/>
        <end position="255"/>
    </location>
</feature>